<keyword evidence="1" id="KW-0175">Coiled coil</keyword>
<evidence type="ECO:0000256" key="2">
    <source>
        <dbReference type="SAM" id="MobiDB-lite"/>
    </source>
</evidence>
<feature type="region of interest" description="Disordered" evidence="2">
    <location>
        <begin position="734"/>
        <end position="784"/>
    </location>
</feature>
<dbReference type="Proteomes" id="UP000467700">
    <property type="component" value="Unassembled WGS sequence"/>
</dbReference>
<protein>
    <submittedName>
        <fullName evidence="3">Uncharacterized protein</fullName>
    </submittedName>
</protein>
<dbReference type="AlphaFoldDB" id="A0A8S0WVQ3"/>
<dbReference type="OrthoDB" id="2565072at2759"/>
<reference evidence="3 4" key="1">
    <citation type="submission" date="2020-01" db="EMBL/GenBank/DDBJ databases">
        <authorList>
            <person name="Gupta K D."/>
        </authorList>
    </citation>
    <scope>NUCLEOTIDE SEQUENCE [LARGE SCALE GENOMIC DNA]</scope>
</reference>
<feature type="compositionally biased region" description="Polar residues" evidence="2">
    <location>
        <begin position="765"/>
        <end position="784"/>
    </location>
</feature>
<evidence type="ECO:0000313" key="4">
    <source>
        <dbReference type="Proteomes" id="UP000467700"/>
    </source>
</evidence>
<feature type="compositionally biased region" description="Polar residues" evidence="2">
    <location>
        <begin position="860"/>
        <end position="871"/>
    </location>
</feature>
<dbReference type="EMBL" id="CACVBS010000028">
    <property type="protein sequence ID" value="CAA7259928.1"/>
    <property type="molecule type" value="Genomic_DNA"/>
</dbReference>
<feature type="region of interest" description="Disordered" evidence="2">
    <location>
        <begin position="266"/>
        <end position="315"/>
    </location>
</feature>
<accession>A0A8S0WVQ3</accession>
<comment type="caution">
    <text evidence="3">The sequence shown here is derived from an EMBL/GenBank/DDBJ whole genome shotgun (WGS) entry which is preliminary data.</text>
</comment>
<organism evidence="3 4">
    <name type="scientific">Cyclocybe aegerita</name>
    <name type="common">Black poplar mushroom</name>
    <name type="synonym">Agrocybe aegerita</name>
    <dbReference type="NCBI Taxonomy" id="1973307"/>
    <lineage>
        <taxon>Eukaryota</taxon>
        <taxon>Fungi</taxon>
        <taxon>Dikarya</taxon>
        <taxon>Basidiomycota</taxon>
        <taxon>Agaricomycotina</taxon>
        <taxon>Agaricomycetes</taxon>
        <taxon>Agaricomycetidae</taxon>
        <taxon>Agaricales</taxon>
        <taxon>Agaricineae</taxon>
        <taxon>Bolbitiaceae</taxon>
        <taxon>Cyclocybe</taxon>
    </lineage>
</organism>
<keyword evidence="4" id="KW-1185">Reference proteome</keyword>
<evidence type="ECO:0000313" key="3">
    <source>
        <dbReference type="EMBL" id="CAA7259928.1"/>
    </source>
</evidence>
<evidence type="ECO:0000256" key="1">
    <source>
        <dbReference type="SAM" id="Coils"/>
    </source>
</evidence>
<feature type="compositionally biased region" description="Low complexity" evidence="2">
    <location>
        <begin position="486"/>
        <end position="504"/>
    </location>
</feature>
<gene>
    <name evidence="3" type="ORF">AAE3_LOCUS2001</name>
</gene>
<sequence>MVAAEEGSKVPETLFRRGGALLVRPPDMLSSLHHNQDDNDDDHLRVLIDQRFARADVHAHFSSAASEYPDSPSVYSRSYFSPKSSQAVDYDYPSPISPTYPRGPDHDQATSMLDLGDDPRSSIATSAGYDHGTPYEDAEDDGESSPTTRMSYLGPKMRFHSRAPWEMDGGVLEEDEETEAETRRFPAGFPFSRGSSTKNGTSSSSSPRPSYAGRPSAESARSQVPPKRSFETITSQISYPRGALYALAQERRPSAPPQREILRNKFSLGRLRSDTSTAPPPVPSPVRTPVNHRFPSPAGASDLPTSPFDSPNPNAPYVQNSYPVQPEDAFHPYANPDLIVSYAEEQAPAPTSRTSNYLPTRNESSVTVTESFSADSMSRTTVRSNSATLTPDTSINSVSSRQRISSINPKTISSPVSVVRSLQHIDGPASDVRQEQTVIMPPPGVSHLHGWTERQVAPAFSLISLEEARAQRMRSSTVVDSSRISTSSGIDASSASCSGEAESSFPTTTTEYPLGNLAARARGRSISAGSKAKNAFQTIVGQPKMERRDSEPSVVPQQGPPGKTLKHKKSGFMRLFNAGKAQEKDGRESPPPVPSLPDYPNQSQPLQRTSKSNVTRVPVPSLSSSLLEAADIQRSDPSTNDGGDSWKPNLFSPRRVPPALSISTAPGPSARVPASVFPDRAQQGMSMGGLRVERPWSNDLQPQSAPANVSEFPALKLRPVSTVFSAQFGDHIVSAESRSSDETTDLDTPRSPSPTGIMSPVTPGFSRSSNEQPQITVTGGSDDSSAVRALQDQFVSTKKAWLRQVQELECQVRDLKIEVEEWKGRNSGDYCESCGRGDTKDGPISAPAASSVINRPRARTGTSSRFGSILP</sequence>
<feature type="compositionally biased region" description="Polar residues" evidence="2">
    <location>
        <begin position="303"/>
        <end position="315"/>
    </location>
</feature>
<feature type="region of interest" description="Disordered" evidence="2">
    <location>
        <begin position="525"/>
        <end position="675"/>
    </location>
</feature>
<feature type="region of interest" description="Disordered" evidence="2">
    <location>
        <begin position="85"/>
        <end position="155"/>
    </location>
</feature>
<proteinExistence type="predicted"/>
<feature type="region of interest" description="Disordered" evidence="2">
    <location>
        <begin position="828"/>
        <end position="871"/>
    </location>
</feature>
<feature type="compositionally biased region" description="Polar residues" evidence="2">
    <location>
        <begin position="601"/>
        <end position="615"/>
    </location>
</feature>
<feature type="compositionally biased region" description="Low complexity" evidence="2">
    <location>
        <begin position="192"/>
        <end position="216"/>
    </location>
</feature>
<feature type="region of interest" description="Disordered" evidence="2">
    <location>
        <begin position="172"/>
        <end position="235"/>
    </location>
</feature>
<name>A0A8S0WVQ3_CYCAE</name>
<feature type="coiled-coil region" evidence="1">
    <location>
        <begin position="798"/>
        <end position="825"/>
    </location>
</feature>
<feature type="region of interest" description="Disordered" evidence="2">
    <location>
        <begin position="486"/>
        <end position="508"/>
    </location>
</feature>